<organism evidence="1 2">
    <name type="scientific">Eumeta variegata</name>
    <name type="common">Bagworm moth</name>
    <name type="synonym">Eumeta japonica</name>
    <dbReference type="NCBI Taxonomy" id="151549"/>
    <lineage>
        <taxon>Eukaryota</taxon>
        <taxon>Metazoa</taxon>
        <taxon>Ecdysozoa</taxon>
        <taxon>Arthropoda</taxon>
        <taxon>Hexapoda</taxon>
        <taxon>Insecta</taxon>
        <taxon>Pterygota</taxon>
        <taxon>Neoptera</taxon>
        <taxon>Endopterygota</taxon>
        <taxon>Lepidoptera</taxon>
        <taxon>Glossata</taxon>
        <taxon>Ditrysia</taxon>
        <taxon>Tineoidea</taxon>
        <taxon>Psychidae</taxon>
        <taxon>Oiketicinae</taxon>
        <taxon>Eumeta</taxon>
    </lineage>
</organism>
<dbReference type="EMBL" id="BGZK01000352">
    <property type="protein sequence ID" value="GBP38631.1"/>
    <property type="molecule type" value="Genomic_DNA"/>
</dbReference>
<sequence>MFICQQLQLSPPRSFSPGASGGGSCRPSAGRVRRRIFPPLFHLSAYCARRCFRIYMQRPGPRPASARGVNMSAAQCLSDVKRRQSAPRRGTGPVRGIPCAASNLLIMRRAFDDFEVMFMILVL</sequence>
<reference evidence="1 2" key="1">
    <citation type="journal article" date="2019" name="Commun. Biol.">
        <title>The bagworm genome reveals a unique fibroin gene that provides high tensile strength.</title>
        <authorList>
            <person name="Kono N."/>
            <person name="Nakamura H."/>
            <person name="Ohtoshi R."/>
            <person name="Tomita M."/>
            <person name="Numata K."/>
            <person name="Arakawa K."/>
        </authorList>
    </citation>
    <scope>NUCLEOTIDE SEQUENCE [LARGE SCALE GENOMIC DNA]</scope>
</reference>
<name>A0A4C1VJC0_EUMVA</name>
<comment type="caution">
    <text evidence="1">The sequence shown here is derived from an EMBL/GenBank/DDBJ whole genome shotgun (WGS) entry which is preliminary data.</text>
</comment>
<dbReference type="AlphaFoldDB" id="A0A4C1VJC0"/>
<dbReference type="Proteomes" id="UP000299102">
    <property type="component" value="Unassembled WGS sequence"/>
</dbReference>
<evidence type="ECO:0000313" key="2">
    <source>
        <dbReference type="Proteomes" id="UP000299102"/>
    </source>
</evidence>
<evidence type="ECO:0000313" key="1">
    <source>
        <dbReference type="EMBL" id="GBP38631.1"/>
    </source>
</evidence>
<accession>A0A4C1VJC0</accession>
<proteinExistence type="predicted"/>
<gene>
    <name evidence="1" type="ORF">EVAR_27817_1</name>
</gene>
<keyword evidence="2" id="KW-1185">Reference proteome</keyword>
<protein>
    <submittedName>
        <fullName evidence="1">Uncharacterized protein</fullName>
    </submittedName>
</protein>